<dbReference type="InterPro" id="IPR058624">
    <property type="entry name" value="MdtA-like_HH"/>
</dbReference>
<organism evidence="9 10">
    <name type="scientific">Rhodovulum kholense</name>
    <dbReference type="NCBI Taxonomy" id="453584"/>
    <lineage>
        <taxon>Bacteria</taxon>
        <taxon>Pseudomonadati</taxon>
        <taxon>Pseudomonadota</taxon>
        <taxon>Alphaproteobacteria</taxon>
        <taxon>Rhodobacterales</taxon>
        <taxon>Paracoccaceae</taxon>
        <taxon>Rhodovulum</taxon>
    </lineage>
</organism>
<dbReference type="Gene3D" id="2.40.420.20">
    <property type="match status" value="1"/>
</dbReference>
<evidence type="ECO:0000259" key="8">
    <source>
        <dbReference type="Pfam" id="PF25967"/>
    </source>
</evidence>
<dbReference type="InterPro" id="IPR058625">
    <property type="entry name" value="MdtA-like_BSH"/>
</dbReference>
<dbReference type="Pfam" id="PF25917">
    <property type="entry name" value="BSH_RND"/>
    <property type="match status" value="1"/>
</dbReference>
<dbReference type="InterPro" id="IPR006143">
    <property type="entry name" value="RND_pump_MFP"/>
</dbReference>
<accession>A0A8E2VMK2</accession>
<dbReference type="GO" id="GO:0030313">
    <property type="term" value="C:cell envelope"/>
    <property type="evidence" value="ECO:0007669"/>
    <property type="project" value="UniProtKB-SubCell"/>
</dbReference>
<reference evidence="9 10" key="1">
    <citation type="submission" date="2018-04" db="EMBL/GenBank/DDBJ databases">
        <title>Genomic Encyclopedia of Archaeal and Bacterial Type Strains, Phase II (KMG-II): from individual species to whole genera.</title>
        <authorList>
            <person name="Goeker M."/>
        </authorList>
    </citation>
    <scope>NUCLEOTIDE SEQUENCE [LARGE SCALE GENOMIC DNA]</scope>
    <source>
        <strain evidence="9 10">DSM 19783</strain>
    </source>
</reference>
<dbReference type="InterPro" id="IPR058627">
    <property type="entry name" value="MdtA-like_C"/>
</dbReference>
<feature type="signal peptide" evidence="4">
    <location>
        <begin position="1"/>
        <end position="34"/>
    </location>
</feature>
<dbReference type="OrthoDB" id="7811737at2"/>
<comment type="subcellular location">
    <subcellularLocation>
        <location evidence="1">Cell envelope</location>
    </subcellularLocation>
</comment>
<dbReference type="GO" id="GO:0005886">
    <property type="term" value="C:plasma membrane"/>
    <property type="evidence" value="ECO:0007669"/>
    <property type="project" value="TreeGrafter"/>
</dbReference>
<dbReference type="Gene3D" id="2.40.30.170">
    <property type="match status" value="1"/>
</dbReference>
<feature type="compositionally biased region" description="Low complexity" evidence="3">
    <location>
        <begin position="393"/>
        <end position="414"/>
    </location>
</feature>
<feature type="region of interest" description="Disordered" evidence="3">
    <location>
        <begin position="387"/>
        <end position="414"/>
    </location>
</feature>
<evidence type="ECO:0000256" key="2">
    <source>
        <dbReference type="ARBA" id="ARBA00009477"/>
    </source>
</evidence>
<evidence type="ECO:0000259" key="6">
    <source>
        <dbReference type="Pfam" id="PF25917"/>
    </source>
</evidence>
<name>A0A8E2VMK2_9RHOB</name>
<evidence type="ECO:0000256" key="1">
    <source>
        <dbReference type="ARBA" id="ARBA00004196"/>
    </source>
</evidence>
<dbReference type="SUPFAM" id="SSF111369">
    <property type="entry name" value="HlyD-like secretion proteins"/>
    <property type="match status" value="1"/>
</dbReference>
<feature type="domain" description="Multidrug resistance protein MdtA-like alpha-helical hairpin" evidence="5">
    <location>
        <begin position="116"/>
        <end position="180"/>
    </location>
</feature>
<evidence type="ECO:0000313" key="10">
    <source>
        <dbReference type="Proteomes" id="UP000244037"/>
    </source>
</evidence>
<dbReference type="Gene3D" id="1.10.287.470">
    <property type="entry name" value="Helix hairpin bin"/>
    <property type="match status" value="1"/>
</dbReference>
<evidence type="ECO:0000313" key="9">
    <source>
        <dbReference type="EMBL" id="PTW50243.1"/>
    </source>
</evidence>
<proteinExistence type="inferred from homology"/>
<dbReference type="Pfam" id="PF25944">
    <property type="entry name" value="Beta-barrel_RND"/>
    <property type="match status" value="1"/>
</dbReference>
<dbReference type="RefSeq" id="WP_108026315.1">
    <property type="nucleotide sequence ID" value="NZ_QAYC01000005.1"/>
</dbReference>
<dbReference type="Gene3D" id="2.40.50.100">
    <property type="match status" value="1"/>
</dbReference>
<evidence type="ECO:0000259" key="5">
    <source>
        <dbReference type="Pfam" id="PF25876"/>
    </source>
</evidence>
<dbReference type="PANTHER" id="PTHR30158:SF3">
    <property type="entry name" value="MULTIDRUG EFFLUX PUMP SUBUNIT ACRA-RELATED"/>
    <property type="match status" value="1"/>
</dbReference>
<gene>
    <name evidence="9" type="ORF">C8N38_105202</name>
</gene>
<dbReference type="Proteomes" id="UP000244037">
    <property type="component" value="Unassembled WGS sequence"/>
</dbReference>
<dbReference type="Pfam" id="PF25967">
    <property type="entry name" value="RND-MFP_C"/>
    <property type="match status" value="1"/>
</dbReference>
<sequence>MSLISLTRSLPFRSPLDCLAVLAALVWLTPAALAQAPATGGAPPMQVGVIEMQRQEVPRTVTLPGRAVAFEDVEIRPRVDGVVEEVVYKPGRPLKVGDPLYRIDDAAYRAAVAGDEADLAKAEANLPVVQSAYERALKLEGNNYSAAQVDAARAELQEARATLDAAQAALDYSRTQLSWTTIRSPIEGVPDVSAVSVGDLVTAAQGDALTTVTRLDPIYVDMIETSARVLSVRGQIEAGTLKLNDRLRARLVLENGRTYEGEGQLVTPGTSVATSTGTMSVRFRFDNPRRLILPGMFVRGEVSVGTVEAFLVPQRAAERDGSGTLTAFVAGADGTAHKTALTEIGSHENSWIVEDGIEPGDRLIVDGLKSLTDGQKVQAVPATLDENGLVQDAAPTTPGAPAAPAAPATPGAED</sequence>
<dbReference type="EMBL" id="QAYC01000005">
    <property type="protein sequence ID" value="PTW50243.1"/>
    <property type="molecule type" value="Genomic_DNA"/>
</dbReference>
<feature type="domain" description="Multidrug resistance protein MdtA-like beta-barrel" evidence="7">
    <location>
        <begin position="217"/>
        <end position="305"/>
    </location>
</feature>
<comment type="caution">
    <text evidence="9">The sequence shown here is derived from an EMBL/GenBank/DDBJ whole genome shotgun (WGS) entry which is preliminary data.</text>
</comment>
<dbReference type="PANTHER" id="PTHR30158">
    <property type="entry name" value="ACRA/E-RELATED COMPONENT OF DRUG EFFLUX TRANSPORTER"/>
    <property type="match status" value="1"/>
</dbReference>
<keyword evidence="10" id="KW-1185">Reference proteome</keyword>
<evidence type="ECO:0000259" key="7">
    <source>
        <dbReference type="Pfam" id="PF25944"/>
    </source>
</evidence>
<feature type="chain" id="PRO_5034044263" evidence="4">
    <location>
        <begin position="35"/>
        <end position="414"/>
    </location>
</feature>
<evidence type="ECO:0000256" key="3">
    <source>
        <dbReference type="SAM" id="MobiDB-lite"/>
    </source>
</evidence>
<protein>
    <submittedName>
        <fullName evidence="9">Membrane fusion protein (Multidrug efflux system)</fullName>
    </submittedName>
</protein>
<dbReference type="GO" id="GO:0022857">
    <property type="term" value="F:transmembrane transporter activity"/>
    <property type="evidence" value="ECO:0007669"/>
    <property type="project" value="InterPro"/>
</dbReference>
<dbReference type="Pfam" id="PF25876">
    <property type="entry name" value="HH_MFP_RND"/>
    <property type="match status" value="1"/>
</dbReference>
<dbReference type="GO" id="GO:0046677">
    <property type="term" value="P:response to antibiotic"/>
    <property type="evidence" value="ECO:0007669"/>
    <property type="project" value="TreeGrafter"/>
</dbReference>
<evidence type="ECO:0000256" key="4">
    <source>
        <dbReference type="SAM" id="SignalP"/>
    </source>
</evidence>
<feature type="domain" description="Multidrug resistance protein MdtA-like C-terminal permuted SH3" evidence="8">
    <location>
        <begin position="309"/>
        <end position="369"/>
    </location>
</feature>
<dbReference type="InterPro" id="IPR058626">
    <property type="entry name" value="MdtA-like_b-barrel"/>
</dbReference>
<keyword evidence="4" id="KW-0732">Signal</keyword>
<comment type="similarity">
    <text evidence="2">Belongs to the membrane fusion protein (MFP) (TC 8.A.1) family.</text>
</comment>
<dbReference type="AlphaFoldDB" id="A0A8E2VMK2"/>
<dbReference type="NCBIfam" id="TIGR01730">
    <property type="entry name" value="RND_mfp"/>
    <property type="match status" value="1"/>
</dbReference>
<feature type="domain" description="Multidrug resistance protein MdtA-like barrel-sandwich hybrid" evidence="6">
    <location>
        <begin position="72"/>
        <end position="212"/>
    </location>
</feature>